<evidence type="ECO:0000313" key="2">
    <source>
        <dbReference type="EMBL" id="RUS80277.1"/>
    </source>
</evidence>
<evidence type="ECO:0000313" key="3">
    <source>
        <dbReference type="Proteomes" id="UP000271974"/>
    </source>
</evidence>
<feature type="compositionally biased region" description="Basic and acidic residues" evidence="1">
    <location>
        <begin position="265"/>
        <end position="274"/>
    </location>
</feature>
<dbReference type="AlphaFoldDB" id="A0A3S1B5D2"/>
<feature type="region of interest" description="Disordered" evidence="1">
    <location>
        <begin position="287"/>
        <end position="317"/>
    </location>
</feature>
<evidence type="ECO:0000256" key="1">
    <source>
        <dbReference type="SAM" id="MobiDB-lite"/>
    </source>
</evidence>
<comment type="caution">
    <text evidence="2">The sequence shown here is derived from an EMBL/GenBank/DDBJ whole genome shotgun (WGS) entry which is preliminary data.</text>
</comment>
<feature type="region of interest" description="Disordered" evidence="1">
    <location>
        <begin position="248"/>
        <end position="274"/>
    </location>
</feature>
<dbReference type="Proteomes" id="UP000271974">
    <property type="component" value="Unassembled WGS sequence"/>
</dbReference>
<dbReference type="OrthoDB" id="6162835at2759"/>
<gene>
    <name evidence="2" type="ORF">EGW08_011961</name>
</gene>
<name>A0A3S1B5D2_ELYCH</name>
<accession>A0A3S1B5D2</accession>
<feature type="compositionally biased region" description="Basic and acidic residues" evidence="1">
    <location>
        <begin position="64"/>
        <end position="81"/>
    </location>
</feature>
<proteinExistence type="predicted"/>
<feature type="region of interest" description="Disordered" evidence="1">
    <location>
        <begin position="30"/>
        <end position="160"/>
    </location>
</feature>
<reference evidence="2 3" key="1">
    <citation type="submission" date="2019-01" db="EMBL/GenBank/DDBJ databases">
        <title>A draft genome assembly of the solar-powered sea slug Elysia chlorotica.</title>
        <authorList>
            <person name="Cai H."/>
            <person name="Li Q."/>
            <person name="Fang X."/>
            <person name="Li J."/>
            <person name="Curtis N.E."/>
            <person name="Altenburger A."/>
            <person name="Shibata T."/>
            <person name="Feng M."/>
            <person name="Maeda T."/>
            <person name="Schwartz J.A."/>
            <person name="Shigenobu S."/>
            <person name="Lundholm N."/>
            <person name="Nishiyama T."/>
            <person name="Yang H."/>
            <person name="Hasebe M."/>
            <person name="Li S."/>
            <person name="Pierce S.K."/>
            <person name="Wang J."/>
        </authorList>
    </citation>
    <scope>NUCLEOTIDE SEQUENCE [LARGE SCALE GENOMIC DNA]</scope>
    <source>
        <strain evidence="2">EC2010</strain>
        <tissue evidence="2">Whole organism of an adult</tissue>
    </source>
</reference>
<keyword evidence="3" id="KW-1185">Reference proteome</keyword>
<sequence>MAKDRLNKPPEFYKYYDIATKATYRENTLDGAKRAAGVGKSSVSTKRKMDGMTPRFSPPPSVSGKERAHRDKAAVCEESRSSAHTASSKSSSSSHRYVAPLTSLTHSHFPRKTKTKSTLTPSSSVSQAKLPPKHTHSKTSSHEPKSILKNSPRRRLSTTSDDDVLFRASKQTQTTMQYPPSCPLRLSPTSSSALTWPAEIAGAAPTNSTQPSESDLSDVMPCLRGEDISHDLYSRLRICYARSISERPVKPADPHTAAAASQCQDKSRQDTDKDILSRCSYRLAARPRRASEPSVSKRVTFHDQAPRLEAGVPPPKL</sequence>
<protein>
    <submittedName>
        <fullName evidence="2">Uncharacterized protein</fullName>
    </submittedName>
</protein>
<organism evidence="2 3">
    <name type="scientific">Elysia chlorotica</name>
    <name type="common">Eastern emerald elysia</name>
    <name type="synonym">Sea slug</name>
    <dbReference type="NCBI Taxonomy" id="188477"/>
    <lineage>
        <taxon>Eukaryota</taxon>
        <taxon>Metazoa</taxon>
        <taxon>Spiralia</taxon>
        <taxon>Lophotrochozoa</taxon>
        <taxon>Mollusca</taxon>
        <taxon>Gastropoda</taxon>
        <taxon>Heterobranchia</taxon>
        <taxon>Euthyneura</taxon>
        <taxon>Panpulmonata</taxon>
        <taxon>Sacoglossa</taxon>
        <taxon>Placobranchoidea</taxon>
        <taxon>Plakobranchidae</taxon>
        <taxon>Elysia</taxon>
    </lineage>
</organism>
<feature type="compositionally biased region" description="Low complexity" evidence="1">
    <location>
        <begin position="82"/>
        <end position="96"/>
    </location>
</feature>
<dbReference type="EMBL" id="RQTK01000401">
    <property type="protein sequence ID" value="RUS80277.1"/>
    <property type="molecule type" value="Genomic_DNA"/>
</dbReference>